<dbReference type="InterPro" id="IPR012341">
    <property type="entry name" value="6hp_glycosidase-like_sf"/>
</dbReference>
<dbReference type="CDD" id="cd02955">
    <property type="entry name" value="SSP411"/>
    <property type="match status" value="1"/>
</dbReference>
<sequence length="691" mass="80034">MHESDIANKKTNKLINEKSPYLLQHAHNPVDWYPWGEEAFQKAGSENKPIFLSIGYSTCHWCHVMERESFEDEEIANILNNNFIAIKVDREERPDVDSVYMNVCQALTGSGGWPLTIFMTGDKKPFFAGTYFPKESNYGISGFKDILNHIIRVWKDNRDEIDKHSEEIINHIKSMNVNSPEIVDRRSVDRAFKELSYSYESYYGGFSERPKFPSPSNLFFLLRYYKLANSQNALTMVTKTLDSMYKGGIFDHIGYGFSRYSTDNKWLVPHFEKMLYDNALLAIAYSEAYLVTGKKLYKEVTEKIFAYILRDMMHNEGGFYSAEDADSEGEEGKFYVWNYDEIVDILGEKDSELFCKYYGITKNGNFEGNNIPNLIETNIENLYEDKEIKDRIKEMTEKLFVVREKRVHPHKDDKVLTSWNGLMIAALSYCGRILENNDYIENAKKSVQFIYNKLFNSDGRLMARYRKGEVKHLAYLDDYAFLCWGLIELYEATFDVEYLKKAIDLTKDMKKYFWDEEEGGLFLYGKDGEELIWRPKEIYDGAIPSGNSVATLNTLRLAKLTRDMELEKMASRIFTAFGGKVQNMPAAYAHFMISVMYGGAGGKEVIICASKEDSEVKNLIKERNSQFMPFSTLVLNNEEKDLLEIMPYLKDNKKVNEKNTVYICKNFSCKEPITDMSKALDAIKEKEPVLT</sequence>
<dbReference type="PANTHER" id="PTHR42899">
    <property type="entry name" value="SPERMATOGENESIS-ASSOCIATED PROTEIN 20"/>
    <property type="match status" value="1"/>
</dbReference>
<evidence type="ECO:0000259" key="1">
    <source>
        <dbReference type="Pfam" id="PF03190"/>
    </source>
</evidence>
<dbReference type="InterPro" id="IPR024705">
    <property type="entry name" value="Ssp411"/>
</dbReference>
<dbReference type="RefSeq" id="WP_268061738.1">
    <property type="nucleotide sequence ID" value="NZ_JAPQFJ010000012.1"/>
</dbReference>
<evidence type="ECO:0000313" key="3">
    <source>
        <dbReference type="Proteomes" id="UP001144612"/>
    </source>
</evidence>
<dbReference type="SUPFAM" id="SSF48208">
    <property type="entry name" value="Six-hairpin glycosidases"/>
    <property type="match status" value="1"/>
</dbReference>
<feature type="domain" description="Spermatogenesis-associated protein 20-like TRX" evidence="1">
    <location>
        <begin position="11"/>
        <end position="172"/>
    </location>
</feature>
<dbReference type="InterPro" id="IPR004879">
    <property type="entry name" value="Ssp411-like_TRX"/>
</dbReference>
<dbReference type="Proteomes" id="UP001144612">
    <property type="component" value="Unassembled WGS sequence"/>
</dbReference>
<dbReference type="InterPro" id="IPR008928">
    <property type="entry name" value="6-hairpin_glycosidase_sf"/>
</dbReference>
<name>A0ABT4DAG5_9CLOT</name>
<organism evidence="2 3">
    <name type="scientific">Clostridium brassicae</name>
    <dbReference type="NCBI Taxonomy" id="2999072"/>
    <lineage>
        <taxon>Bacteria</taxon>
        <taxon>Bacillati</taxon>
        <taxon>Bacillota</taxon>
        <taxon>Clostridia</taxon>
        <taxon>Eubacteriales</taxon>
        <taxon>Clostridiaceae</taxon>
        <taxon>Clostridium</taxon>
    </lineage>
</organism>
<dbReference type="Gene3D" id="1.50.10.10">
    <property type="match status" value="1"/>
</dbReference>
<dbReference type="SUPFAM" id="SSF52833">
    <property type="entry name" value="Thioredoxin-like"/>
    <property type="match status" value="1"/>
</dbReference>
<gene>
    <name evidence="2" type="ORF">OW729_11900</name>
</gene>
<comment type="caution">
    <text evidence="2">The sequence shown here is derived from an EMBL/GenBank/DDBJ whole genome shotgun (WGS) entry which is preliminary data.</text>
</comment>
<reference evidence="2" key="1">
    <citation type="submission" date="2022-12" db="EMBL/GenBank/DDBJ databases">
        <title>Clostridium sp. nov., isolated from industrial wastewater.</title>
        <authorList>
            <person name="Jiayan W."/>
        </authorList>
    </citation>
    <scope>NUCLEOTIDE SEQUENCE</scope>
    <source>
        <strain evidence="2">ZC22-4</strain>
    </source>
</reference>
<dbReference type="PIRSF" id="PIRSF006402">
    <property type="entry name" value="UCP006402_thioredoxin"/>
    <property type="match status" value="1"/>
</dbReference>
<dbReference type="PANTHER" id="PTHR42899:SF1">
    <property type="entry name" value="SPERMATOGENESIS-ASSOCIATED PROTEIN 20"/>
    <property type="match status" value="1"/>
</dbReference>
<dbReference type="Gene3D" id="3.40.30.10">
    <property type="entry name" value="Glutaredoxin"/>
    <property type="match status" value="1"/>
</dbReference>
<dbReference type="InterPro" id="IPR036249">
    <property type="entry name" value="Thioredoxin-like_sf"/>
</dbReference>
<dbReference type="Pfam" id="PF03190">
    <property type="entry name" value="Thioredox_DsbH"/>
    <property type="match status" value="1"/>
</dbReference>
<accession>A0ABT4DAG5</accession>
<protein>
    <submittedName>
        <fullName evidence="2">Thioredoxin domain-containing protein</fullName>
    </submittedName>
</protein>
<dbReference type="EMBL" id="JAPQFJ010000012">
    <property type="protein sequence ID" value="MCY6959310.1"/>
    <property type="molecule type" value="Genomic_DNA"/>
</dbReference>
<dbReference type="Gene3D" id="1.50.10.20">
    <property type="match status" value="1"/>
</dbReference>
<keyword evidence="3" id="KW-1185">Reference proteome</keyword>
<proteinExistence type="predicted"/>
<evidence type="ECO:0000313" key="2">
    <source>
        <dbReference type="EMBL" id="MCY6959310.1"/>
    </source>
</evidence>